<protein>
    <recommendedName>
        <fullName evidence="4 10">Outer-membrane lipoprotein carrier protein</fullName>
    </recommendedName>
</protein>
<evidence type="ECO:0000256" key="10">
    <source>
        <dbReference type="HAMAP-Rule" id="MF_00240"/>
    </source>
</evidence>
<dbReference type="GO" id="GO:0042597">
    <property type="term" value="C:periplasmic space"/>
    <property type="evidence" value="ECO:0007669"/>
    <property type="project" value="UniProtKB-SubCell"/>
</dbReference>
<feature type="chain" id="PRO_5008981469" description="Outer-membrane lipoprotein carrier protein" evidence="10">
    <location>
        <begin position="23"/>
        <end position="204"/>
    </location>
</feature>
<dbReference type="PANTHER" id="PTHR35869:SF1">
    <property type="entry name" value="OUTER-MEMBRANE LIPOPROTEIN CARRIER PROTEIN"/>
    <property type="match status" value="1"/>
</dbReference>
<dbReference type="EMBL" id="AVQL01000456">
    <property type="protein sequence ID" value="KEP99820.1"/>
    <property type="molecule type" value="Genomic_DNA"/>
</dbReference>
<comment type="similarity">
    <text evidence="2 10">Belongs to the LolA family.</text>
</comment>
<dbReference type="NCBIfam" id="TIGR00547">
    <property type="entry name" value="lolA"/>
    <property type="match status" value="1"/>
</dbReference>
<keyword evidence="8 10" id="KW-0653">Protein transport</keyword>
<dbReference type="Gene3D" id="2.50.20.10">
    <property type="entry name" value="Lipoprotein localisation LolA/LolB/LppX"/>
    <property type="match status" value="1"/>
</dbReference>
<proteinExistence type="inferred from homology"/>
<evidence type="ECO:0000256" key="1">
    <source>
        <dbReference type="ARBA" id="ARBA00004418"/>
    </source>
</evidence>
<dbReference type="InterPro" id="IPR029046">
    <property type="entry name" value="LolA/LolB/LppX"/>
</dbReference>
<dbReference type="HAMAP" id="MF_00240">
    <property type="entry name" value="LolA"/>
    <property type="match status" value="1"/>
</dbReference>
<dbReference type="GO" id="GO:0044874">
    <property type="term" value="P:lipoprotein localization to outer membrane"/>
    <property type="evidence" value="ECO:0007669"/>
    <property type="project" value="UniProtKB-UniRule"/>
</dbReference>
<dbReference type="PANTHER" id="PTHR35869">
    <property type="entry name" value="OUTER-MEMBRANE LIPOPROTEIN CARRIER PROTEIN"/>
    <property type="match status" value="1"/>
</dbReference>
<evidence type="ECO:0000313" key="12">
    <source>
        <dbReference type="Proteomes" id="UP000027644"/>
    </source>
</evidence>
<evidence type="ECO:0000256" key="2">
    <source>
        <dbReference type="ARBA" id="ARBA00007615"/>
    </source>
</evidence>
<accession>A0A074V3L2</accession>
<dbReference type="GO" id="GO:0042953">
    <property type="term" value="P:lipoprotein transport"/>
    <property type="evidence" value="ECO:0007669"/>
    <property type="project" value="InterPro"/>
</dbReference>
<evidence type="ECO:0000256" key="9">
    <source>
        <dbReference type="ARBA" id="ARBA00023186"/>
    </source>
</evidence>
<sequence precursor="true">MRILSKAILTGFMTVNLTLAYAGGLDTLQKFNSDTDGISGQFSQTVHSKKRTQTTSGTFSIQRPGLFRWEYTQPYKQTIVGDGKTVWLYDQDLAQVTKRSQNQTIGDSPAAILSNKLALNANYTLSDDGSSNGIDYVRAIPKRSDTGYQNIRIGFRGDNLANMQLKDSFGNLTNITFSQLNTHPQFNRNQFKFTPPKGVDVLSQ</sequence>
<evidence type="ECO:0000256" key="4">
    <source>
        <dbReference type="ARBA" id="ARBA00014035"/>
    </source>
</evidence>
<dbReference type="SUPFAM" id="SSF89392">
    <property type="entry name" value="Prokaryotic lipoproteins and lipoprotein localization factors"/>
    <property type="match status" value="1"/>
</dbReference>
<organism evidence="11 12">
    <name type="scientific">Snodgrassella alvi SCGC AB-598-J21</name>
    <dbReference type="NCBI Taxonomy" id="1385367"/>
    <lineage>
        <taxon>Bacteria</taxon>
        <taxon>Pseudomonadati</taxon>
        <taxon>Pseudomonadota</taxon>
        <taxon>Betaproteobacteria</taxon>
        <taxon>Neisseriales</taxon>
        <taxon>Neisseriaceae</taxon>
        <taxon>Snodgrassella</taxon>
    </lineage>
</organism>
<evidence type="ECO:0000256" key="8">
    <source>
        <dbReference type="ARBA" id="ARBA00022927"/>
    </source>
</evidence>
<dbReference type="AlphaFoldDB" id="A0A074V3L2"/>
<feature type="signal peptide" evidence="10">
    <location>
        <begin position="1"/>
        <end position="22"/>
    </location>
</feature>
<evidence type="ECO:0000313" key="11">
    <source>
        <dbReference type="EMBL" id="KEP99820.1"/>
    </source>
</evidence>
<keyword evidence="6 10" id="KW-0732">Signal</keyword>
<evidence type="ECO:0000256" key="6">
    <source>
        <dbReference type="ARBA" id="ARBA00022729"/>
    </source>
</evidence>
<keyword evidence="7 10" id="KW-0574">Periplasm</keyword>
<reference evidence="11 12" key="1">
    <citation type="journal article" date="2014" name="PLoS Genet.">
        <title>Hidden diversity in honey bee gut symbionts detected by single-cell genomics.</title>
        <authorList>
            <person name="Engel P."/>
            <person name="Stepanauskas R."/>
            <person name="Moran N."/>
        </authorList>
    </citation>
    <scope>NUCLEOTIDE SEQUENCE [LARGE SCALE GENOMIC DNA]</scope>
    <source>
        <strain evidence="11 12">SCGC AB-598-J21</strain>
    </source>
</reference>
<evidence type="ECO:0000256" key="3">
    <source>
        <dbReference type="ARBA" id="ARBA00011245"/>
    </source>
</evidence>
<dbReference type="InterPro" id="IPR018323">
    <property type="entry name" value="OM_lipoprot_carrier_LolA_Pbac"/>
</dbReference>
<comment type="subcellular location">
    <subcellularLocation>
        <location evidence="1 10">Periplasm</location>
    </subcellularLocation>
</comment>
<keyword evidence="5 10" id="KW-0813">Transport</keyword>
<name>A0A074V3L2_9NEIS</name>
<gene>
    <name evidence="10" type="primary">lolA</name>
    <name evidence="11" type="ORF">SASC598J21_022570</name>
</gene>
<evidence type="ECO:0000256" key="7">
    <source>
        <dbReference type="ARBA" id="ARBA00022764"/>
    </source>
</evidence>
<keyword evidence="11" id="KW-0449">Lipoprotein</keyword>
<dbReference type="Pfam" id="PF03548">
    <property type="entry name" value="LolA"/>
    <property type="match status" value="1"/>
</dbReference>
<dbReference type="CDD" id="cd16325">
    <property type="entry name" value="LolA"/>
    <property type="match status" value="1"/>
</dbReference>
<keyword evidence="9 10" id="KW-0143">Chaperone</keyword>
<comment type="caution">
    <text evidence="11">The sequence shown here is derived from an EMBL/GenBank/DDBJ whole genome shotgun (WGS) entry which is preliminary data.</text>
</comment>
<dbReference type="InterPro" id="IPR004564">
    <property type="entry name" value="OM_lipoprot_carrier_LolA-like"/>
</dbReference>
<dbReference type="Proteomes" id="UP000027644">
    <property type="component" value="Unassembled WGS sequence"/>
</dbReference>
<comment type="function">
    <text evidence="10">Participates in the translocation of lipoproteins from the inner membrane to the outer membrane. Only forms a complex with a lipoprotein if the residue after the N-terminal Cys is not an aspartate (The Asp acts as a targeting signal to indicate that the lipoprotein should stay in the inner membrane).</text>
</comment>
<comment type="subunit">
    <text evidence="3 10">Monomer.</text>
</comment>
<evidence type="ECO:0000256" key="5">
    <source>
        <dbReference type="ARBA" id="ARBA00022448"/>
    </source>
</evidence>